<evidence type="ECO:0000256" key="1">
    <source>
        <dbReference type="SAM" id="MobiDB-lite"/>
    </source>
</evidence>
<dbReference type="EMBL" id="JARBDR010000246">
    <property type="protein sequence ID" value="KAJ8317553.1"/>
    <property type="molecule type" value="Genomic_DNA"/>
</dbReference>
<name>A0ABQ9FJS5_TEGGR</name>
<proteinExistence type="predicted"/>
<feature type="chain" id="PRO_5046854208" evidence="2">
    <location>
        <begin position="31"/>
        <end position="4062"/>
    </location>
</feature>
<sequence>MQLNIFSTMGNYSILLGWLMVWVILGSCHGADDKNMKAEITNYMYEVLNGMLEQAQSMTEPGCDMYKAKQCFLGMVNSTGTAILAKNMQHRDMACRDAQHLAHCVEMSVSTCNMQRNMTNAGMRALEPFVPLIKAMINNVCAAGEEGKSHDSATESCKVDTVVQQAKQTLACISSAMRDCEIRSVKNMISMVTSQIENTVRTTCREPGCHVELASECLMAAKFVAESNLGSATNSPLLCGFMMSSLECATSNTVNCPSAVYATISPGYYHLYEGVKSVCKEIKGTTEGYEDAAHAIPMAAILDSQYISHDAVCPSSVVASHIVGDYCRGDKNDSTCEMMAQAQNDMTMCRPDYAKMCIDHAKVPYLLSHVDVFGWEVVCGEILKMVSCVEFTMSGCESEKFKEFEDKAKQLVNLVGDHCPNPVMWSIAPQCGRSSKCDIRGAIHNCMTPPTAAELASGQACQNMNKTLMCVHHHTRDCMSIVMLPVGFYLYNHMKLYQPYCYQPMPSHIKDEFSSQKLQECSYYFIGGMQEIMKKSKNFTIDMCGFVHMYLQNCSDVKMAPLIKVGLTKAAYTVGAIVDTHCKVYEKELMARANKTWETTTIIEPKTCILDNITAKIGTYWLSLTVLPLTPLNQRKDICLDFGMLHEFVNTSAMTCSGERKQVLNDTMKVLYILHKSMCGDKMPTKPNNGCSVDSARQCLDKFSYHLVSSSPHHTKETCKGFFKVLHCVHQNTVNCSSNTGLMSLQRDMKSIMSVVGESCSQRAEGMTDAMCGNLTVLLANFPSLEPGCNTTDANACLQIAVHKAIVCAKTRIETCPAGDTKAADVNQTITDLMTRVNSTCSSLYEQYMADRSKQCVKLPENRPVCSVSSSCIPSIYNETSTVAADVCSKSAARKACISLSLVGCDPTIYTHTVHGFKEVSKIFAAQTGTTCDLVPTALSTLKESNYTQNLTCISGADIFTNYLFNFTASERELCNEYRKVADCLAANHTHMPVAFKVQMAKISSKIKQMIHYRCELADIDLVYGNQTVDLAVFAALDPTCNFTKSAMCLGGYLSEGLTASFYPLNQRYVPCMNQLSQLKCVYNHTRNCPAAMKQKYLRVIDWVSGISESVGVCSMQPPKKCEPKEAVKCISHLGLGVTALNGTKMESCICAGLVPTQMCVQDKTSGCKNSERLQVENTFKYITDQAMAFCNKKWEKHGDMCPAEEEKCRMEKAKECQSSLQHKILEVAKGGSKMEKETRNKMCSEILELEECIGDNLSGCDDTPANKMFRSNMPVLKTIIKAVCSTEAWMCGVTSLYCIKDYFHMVSLGTVTDLCGQVKATHACMKSAMKTCPKEHGKVVSIISDQITMATKNMCDSDMCNPKLAETCLMEAGQLLKYGGNRMSTSPSVCSGVKLSLACVTKNTMLCDMEKHHVMKEHIKGVHYLVQKMCAEEPKNRVLSEGDSSMNEIMAFAVLMGSRFVTKESICPTARTMHAAVHEMAHYMEPKDVIEMKKKSMVAVAIIDDFCMEDKEIAHMMRQPKPMCNMTKVLKCSESANLLHKIQNVYNYGWEPVCQSFERMMCCLNHAGGGCHDEASMIAVMKVGRDAVDLVKEKCNMDQIIPRVAKQCPIQMKRCQLEEANKCLPQAYTNDALRPYCGDASKWINCVKNYTGGCLAAQMAPLLLVVKRQTDICNYPFNPIDMIKDRDETSEAATCLYNITLSDLSKNLESSRNAYKTVCSNREVMHKCYNATKMKPALFKYFETDRRFGNWFNEMFCKNVSAQTDVNLPVSEPSTCNSKMASVCFSSYLTTITHLMIVPLRDRPQICGDVWKAHQCIYLAVSTCSEARKSVYYQAMGILSIFQGNACPDMKNSMSAMMKQQAFCSVELAEYIMEEFGKYLSNASPYDNHNICHKLQYIMKYVHGSVKNCTTAQWEKLLPTLYTLKSLVGNHCPLLSAVTCDPSRWNETVVHASCNKTTAMMCLKRFENASKSMTDMNSVCRMFYETSDCAVSNSLLCEPKDGMEINMTLHVMWSTVGKHCLEKGDPALITPDTKALISQPCMSPPKCSVLYERCLNMSSVTTNHTLTKMCIEKQINGCSPEIQQHVKQDVQFFTGMMKMAYNMSCNIVPKIAESSASQQQTGNCSMIIITQISQFLHNKSASDMELCNVFVNVSKCLQHDVSMMSSLWKGIFTGTLEKIHEETKYRCDIIRMMEKDKKEMMQNMSKDSNMKTENTRMDNSDNIKNNDSMAIMMMKMNMTELKSCNVAVAESCLHSFVGFSLFGGMLPVPDRSYSCSQMKEMKKCVMDATLHCWSTTRYKFLQITEWAQRIRDNIGVCIPAEHKPKCEPNEALECIGQLANGIAVHNKLMRPYMCSPIHPVSFCVASKTFGCPSHQRHYIERTLLDMKNIAMKICHHQEDKPDRSMVDCMEDEKDDKDDKKVMCNVPEAIHCITSAHMKFMYSLRNCVRKNLQGCERCHKEGVHKMLESLQKRISAKCPNMDCDMCGAMKCMETAMEGRKDLYNNNSMKMPTDKTTNKTSAITMTCMDVMKVRECVGGKVKHCSDEEKEQVHMKVKKAMTMVKAPDVCKERIDVGHCLMGLEKVTNKILGLRTMPSLSDYIIAAKNSTSMRNTSEEMDKLIDKMKNGNCTSEDDREKMEDREKKEDLQMMCKKAWDLWECVEKNMHQFSDSKELIPKLLYIVKEGVMRRCHGDKKQLKCFSCRGARSNNECNMEPIQTCNGKNQMCYTAMDEGLISKGCTMRIPLLHTSQCVNGTKGPKCVHFCDKTHCNMEEKRVVMDPPSCNMKAAMMCSVGLIKSMMERKEMHCGMTKEALYCIHTNTKDCMSESEGVISRMSGELLMSPVLIKCYAQPISCKCGHCAIVAYGNILQNPFIMMDDKLKLAAVTQKSILKSMMLDECTMEDHARIYHSHQLANALIGDSMDMMKNKTVHENQRCNMALVRSCMEVVPLEDMYKEAHDEGMAGKICKATMKIVYCAHHYMSKCDMAKFTKEMNTTAQQVNITLHRKLEMVSRICNVTKMVKTVRMMENETSLQEQMSHIEAENTYRKMSELMSGEVKERSRCKVSLALHHCFAYMKGVVPRDREYCSLANKTYHCIMFMTEGCYKIQKAPVLYLIHKLVAIDPTVPPCSFLKMNYTEKEIAEWSKEDPTVRLSMATVEYVDSIYKAYTQPSMNSTYMICHAAAEMNNHIYMMNLPPVGRLFQKDMAMITTGARDIACMEAFKTAMVANADKMNCSRDDVMCQTIQNMAKSAQSNTATLPEPASCRVTEAALCLSSYMMRFMTSSFVPLAEHPNLCWEEKAMAMCVINATSIHNATYPICSRITDLRDPQCSAAEQCIMLLGYKTFRPRSYYDVEYVKDICMQSKAVVHCVKHHSYNCSAEELTKIKEGVMIMGNITHYMCPEVSKQMCALTTLQPRDVRRPCNEDNLRMCVDTLSEAMMSEKYNQDQLCQKLEDAIKCVNFNSSNCNTYFVDEIYEMVHLAAKAGNLTCPSVEKMAKEMMPTCKAIPGCMMSNTLYNISLIFESALKGTLKEDVLVSRVNNEGCSSLQINILNIALSLGQQLLGNTCNVRFPVTATYKIPVAENLAKCASGYAANVTQALRQPLYGFYDICEGAKNMGMCLSKELVNSNVPEVMIHSLVLNGTVKQMKEFVEKMCVFKDITNAPKLSLAAESSQCKASVAQACVTSYATRVVFTGVFNDYDRSNLCHNDIMYTRGCIAEWTSQCSSTVISQLKTIQHLHESLLMESGYCKENIVTNWKQEMARMMGEKLSNYEIVVKLMGSKAMGTADMEHMRKAEEEKTRAEMSRDSGYGNMESKSNMMEMMDMECQPWKIGKCLVDLVYSLNGHMSDGTMIKHSERNHGLSKEVQSCSDKYMQKCDDTMKHMMFHLASPLLSLAARHCGNHSNLTEEHIAGMIGAKYNMKKSSEDDRMEESNKQENDMSKKEPEMKSESEEMKEKEKIKSMVKEMFEKSDDREKMSMFVKHIAQFSMFGDNRKVDGMSHDEIENIQKMFDMKDSNNMKCVDPMKVPADDKCNYMKAAACIQAVENEILDTSSTKERLCL</sequence>
<keyword evidence="4" id="KW-1185">Reference proteome</keyword>
<protein>
    <submittedName>
        <fullName evidence="3">Uncharacterized protein</fullName>
    </submittedName>
</protein>
<reference evidence="3 4" key="1">
    <citation type="submission" date="2022-12" db="EMBL/GenBank/DDBJ databases">
        <title>Chromosome-level genome of Tegillarca granosa.</title>
        <authorList>
            <person name="Kim J."/>
        </authorList>
    </citation>
    <scope>NUCLEOTIDE SEQUENCE [LARGE SCALE GENOMIC DNA]</scope>
    <source>
        <strain evidence="3">Teg-2019</strain>
        <tissue evidence="3">Adductor muscle</tissue>
    </source>
</reference>
<comment type="caution">
    <text evidence="3">The sequence shown here is derived from an EMBL/GenBank/DDBJ whole genome shotgun (WGS) entry which is preliminary data.</text>
</comment>
<feature type="compositionally biased region" description="Basic and acidic residues" evidence="1">
    <location>
        <begin position="3924"/>
        <end position="3961"/>
    </location>
</feature>
<evidence type="ECO:0000313" key="3">
    <source>
        <dbReference type="EMBL" id="KAJ8317553.1"/>
    </source>
</evidence>
<gene>
    <name evidence="3" type="ORF">KUTeg_005457</name>
</gene>
<dbReference type="Proteomes" id="UP001217089">
    <property type="component" value="Unassembled WGS sequence"/>
</dbReference>
<evidence type="ECO:0000313" key="4">
    <source>
        <dbReference type="Proteomes" id="UP001217089"/>
    </source>
</evidence>
<accession>A0ABQ9FJS5</accession>
<organism evidence="3 4">
    <name type="scientific">Tegillarca granosa</name>
    <name type="common">Malaysian cockle</name>
    <name type="synonym">Anadara granosa</name>
    <dbReference type="NCBI Taxonomy" id="220873"/>
    <lineage>
        <taxon>Eukaryota</taxon>
        <taxon>Metazoa</taxon>
        <taxon>Spiralia</taxon>
        <taxon>Lophotrochozoa</taxon>
        <taxon>Mollusca</taxon>
        <taxon>Bivalvia</taxon>
        <taxon>Autobranchia</taxon>
        <taxon>Pteriomorphia</taxon>
        <taxon>Arcoida</taxon>
        <taxon>Arcoidea</taxon>
        <taxon>Arcidae</taxon>
        <taxon>Tegillarca</taxon>
    </lineage>
</organism>
<keyword evidence="2" id="KW-0732">Signal</keyword>
<evidence type="ECO:0000256" key="2">
    <source>
        <dbReference type="SAM" id="SignalP"/>
    </source>
</evidence>
<feature type="signal peptide" evidence="2">
    <location>
        <begin position="1"/>
        <end position="30"/>
    </location>
</feature>
<feature type="region of interest" description="Disordered" evidence="1">
    <location>
        <begin position="3923"/>
        <end position="3961"/>
    </location>
</feature>